<evidence type="ECO:0000313" key="14">
    <source>
        <dbReference type="EMBL" id="MBS4181159.1"/>
    </source>
</evidence>
<dbReference type="GO" id="GO:0004556">
    <property type="term" value="F:alpha-amylase activity"/>
    <property type="evidence" value="ECO:0007669"/>
    <property type="project" value="UniProtKB-EC"/>
</dbReference>
<keyword evidence="11" id="KW-0812">Transmembrane</keyword>
<dbReference type="InterPro" id="IPR017853">
    <property type="entry name" value="GH"/>
</dbReference>
<evidence type="ECO:0000313" key="16">
    <source>
        <dbReference type="Proteomes" id="UP000677265"/>
    </source>
</evidence>
<evidence type="ECO:0000256" key="11">
    <source>
        <dbReference type="SAM" id="Phobius"/>
    </source>
</evidence>
<feature type="transmembrane region" description="Helical" evidence="11">
    <location>
        <begin position="429"/>
        <end position="448"/>
    </location>
</feature>
<proteinExistence type="inferred from homology"/>
<feature type="signal peptide" evidence="12">
    <location>
        <begin position="1"/>
        <end position="21"/>
    </location>
</feature>
<feature type="domain" description="Glycosyl hydrolase family 13 catalytic" evidence="13">
    <location>
        <begin position="37"/>
        <end position="331"/>
    </location>
</feature>
<dbReference type="EMBL" id="JAGYPE010000001">
    <property type="protein sequence ID" value="MBS4181159.1"/>
    <property type="molecule type" value="Genomic_DNA"/>
</dbReference>
<dbReference type="Gene3D" id="2.60.40.1180">
    <property type="entry name" value="Golgi alpha-mannosidase II"/>
    <property type="match status" value="1"/>
</dbReference>
<protein>
    <recommendedName>
        <fullName evidence="4">alpha-amylase</fullName>
        <ecNumber evidence="4">3.2.1.1</ecNumber>
    </recommendedName>
</protein>
<dbReference type="Proteomes" id="UP000677265">
    <property type="component" value="Unassembled WGS sequence"/>
</dbReference>
<accession>A0A942SVX1</accession>
<gene>
    <name evidence="15" type="ORF">KHB02_006770</name>
    <name evidence="14" type="ORF">KHB02_07070</name>
</gene>
<keyword evidence="8" id="KW-0106">Calcium</keyword>
<evidence type="ECO:0000256" key="1">
    <source>
        <dbReference type="ARBA" id="ARBA00000548"/>
    </source>
</evidence>
<dbReference type="AlphaFoldDB" id="A0A942SVX1"/>
<reference evidence="14" key="1">
    <citation type="submission" date="2021-05" db="EMBL/GenBank/DDBJ databases">
        <title>Novel Bacillus species.</title>
        <authorList>
            <person name="Liu G."/>
        </authorList>
    </citation>
    <scope>NUCLEOTIDE SEQUENCE</scope>
    <source>
        <strain evidence="14 16">FJAT-50051</strain>
    </source>
</reference>
<comment type="cofactor">
    <cofactor evidence="2">
        <name>Ca(2+)</name>
        <dbReference type="ChEBI" id="CHEBI:29108"/>
    </cofactor>
</comment>
<dbReference type="InterPro" id="IPR054174">
    <property type="entry name" value="Alpha-amylase-like_C"/>
</dbReference>
<dbReference type="PIRSF" id="PIRSF001024">
    <property type="entry name" value="Alph-amyl_fung"/>
    <property type="match status" value="1"/>
</dbReference>
<evidence type="ECO:0000256" key="6">
    <source>
        <dbReference type="ARBA" id="ARBA00022729"/>
    </source>
</evidence>
<evidence type="ECO:0000256" key="3">
    <source>
        <dbReference type="ARBA" id="ARBA00008061"/>
    </source>
</evidence>
<dbReference type="PANTHER" id="PTHR10357">
    <property type="entry name" value="ALPHA-AMYLASE FAMILY MEMBER"/>
    <property type="match status" value="1"/>
</dbReference>
<sequence>MKRIILILIAILLGVSSPAYANVTKENRQWQDETIYSIMIDRFNNGNTQNDFDVDTKNLEKYNGGDFQGIIDKLDYIKDMEFTAIRLTPIFDNRENGYHGYWVKDYYKVDEHFGTMKDFEKLVNEAHKRKLRVIIDFPANSEVKGENLIDAATWWVKKTNIDGYSLPEVNKVPISFWREFSAAVKQQKKDFLLMGVSSGNTADDLEVYHEAGIDSLFDYNESEQMRQVFATTDRSFQSIRPAGDKQNLDAHFFDNEFTKRFTTDIVDERQFPGARWKTALTYLYTTPGIPVMYYGTEIALTGGDIPDNRRLMNFRTEKDLIDYITKLGELRNQLPSLTRGTMEMLYEKSGMAVYKRVYKGETSIIAINNTNKSQKVTLTGDQVEGGKELRGLLGGDIVRSRDNQYILILDRDNSEIYVLAEKTGLNLKFIAAAVIPGILAIWFLLLVFRRSKTNIVE</sequence>
<evidence type="ECO:0000256" key="4">
    <source>
        <dbReference type="ARBA" id="ARBA00012595"/>
    </source>
</evidence>
<evidence type="ECO:0000256" key="2">
    <source>
        <dbReference type="ARBA" id="ARBA00001913"/>
    </source>
</evidence>
<evidence type="ECO:0000256" key="10">
    <source>
        <dbReference type="ARBA" id="ARBA00023295"/>
    </source>
</evidence>
<dbReference type="GO" id="GO:0005975">
    <property type="term" value="P:carbohydrate metabolic process"/>
    <property type="evidence" value="ECO:0007669"/>
    <property type="project" value="InterPro"/>
</dbReference>
<name>A0A942SVX1_9BACI</name>
<evidence type="ECO:0000256" key="5">
    <source>
        <dbReference type="ARBA" id="ARBA00022723"/>
    </source>
</evidence>
<keyword evidence="11" id="KW-0472">Membrane</keyword>
<keyword evidence="9" id="KW-0119">Carbohydrate metabolism</keyword>
<dbReference type="EMBL" id="JAGYPE020000008">
    <property type="protein sequence ID" value="MCH6265229.1"/>
    <property type="molecule type" value="Genomic_DNA"/>
</dbReference>
<dbReference type="InterPro" id="IPR013777">
    <property type="entry name" value="A-amylase-like"/>
</dbReference>
<dbReference type="EC" id="3.2.1.1" evidence="4"/>
<evidence type="ECO:0000313" key="15">
    <source>
        <dbReference type="EMBL" id="MCH6265229.1"/>
    </source>
</evidence>
<keyword evidence="7 15" id="KW-0378">Hydrolase</keyword>
<dbReference type="SUPFAM" id="SSF51445">
    <property type="entry name" value="(Trans)glycosidases"/>
    <property type="match status" value="1"/>
</dbReference>
<feature type="chain" id="PRO_5044697219" description="alpha-amylase" evidence="12">
    <location>
        <begin position="22"/>
        <end position="457"/>
    </location>
</feature>
<keyword evidence="6 12" id="KW-0732">Signal</keyword>
<evidence type="ECO:0000256" key="7">
    <source>
        <dbReference type="ARBA" id="ARBA00022801"/>
    </source>
</evidence>
<evidence type="ECO:0000256" key="9">
    <source>
        <dbReference type="ARBA" id="ARBA00023277"/>
    </source>
</evidence>
<evidence type="ECO:0000259" key="13">
    <source>
        <dbReference type="SMART" id="SM00642"/>
    </source>
</evidence>
<evidence type="ECO:0000256" key="12">
    <source>
        <dbReference type="SAM" id="SignalP"/>
    </source>
</evidence>
<evidence type="ECO:0000256" key="8">
    <source>
        <dbReference type="ARBA" id="ARBA00022837"/>
    </source>
</evidence>
<comment type="similarity">
    <text evidence="3">Belongs to the glycosyl hydrolase 13 family.</text>
</comment>
<dbReference type="GO" id="GO:0005509">
    <property type="term" value="F:calcium ion binding"/>
    <property type="evidence" value="ECO:0007669"/>
    <property type="project" value="InterPro"/>
</dbReference>
<dbReference type="Pfam" id="PF22026">
    <property type="entry name" value="Alpha-amylase_C_2"/>
    <property type="match status" value="1"/>
</dbReference>
<dbReference type="SUPFAM" id="SSF51011">
    <property type="entry name" value="Glycosyl hydrolase domain"/>
    <property type="match status" value="1"/>
</dbReference>
<dbReference type="SMART" id="SM00642">
    <property type="entry name" value="Aamy"/>
    <property type="match status" value="1"/>
</dbReference>
<dbReference type="Pfam" id="PF00128">
    <property type="entry name" value="Alpha-amylase"/>
    <property type="match status" value="2"/>
</dbReference>
<organism evidence="14">
    <name type="scientific">Neobacillus citreus</name>
    <dbReference type="NCBI Taxonomy" id="2833578"/>
    <lineage>
        <taxon>Bacteria</taxon>
        <taxon>Bacillati</taxon>
        <taxon>Bacillota</taxon>
        <taxon>Bacilli</taxon>
        <taxon>Bacillales</taxon>
        <taxon>Bacillaceae</taxon>
        <taxon>Neobacillus</taxon>
    </lineage>
</organism>
<dbReference type="InterPro" id="IPR006047">
    <property type="entry name" value="GH13_cat_dom"/>
</dbReference>
<keyword evidence="16" id="KW-1185">Reference proteome</keyword>
<dbReference type="Gene3D" id="3.20.20.80">
    <property type="entry name" value="Glycosidases"/>
    <property type="match status" value="2"/>
</dbReference>
<comment type="catalytic activity">
    <reaction evidence="1">
        <text>Endohydrolysis of (1-&gt;4)-alpha-D-glucosidic linkages in polysaccharides containing three or more (1-&gt;4)-alpha-linked D-glucose units.</text>
        <dbReference type="EC" id="3.2.1.1"/>
    </reaction>
</comment>
<keyword evidence="10" id="KW-0326">Glycosidase</keyword>
<keyword evidence="5" id="KW-0479">Metal-binding</keyword>
<dbReference type="RefSeq" id="WP_213141034.1">
    <property type="nucleotide sequence ID" value="NZ_JAGYPE020000008.1"/>
</dbReference>
<dbReference type="PANTHER" id="PTHR10357:SF215">
    <property type="entry name" value="ALPHA-AMYLASE 1"/>
    <property type="match status" value="1"/>
</dbReference>
<keyword evidence="11" id="KW-1133">Transmembrane helix</keyword>
<dbReference type="InterPro" id="IPR013780">
    <property type="entry name" value="Glyco_hydro_b"/>
</dbReference>
<comment type="caution">
    <text evidence="14">The sequence shown here is derived from an EMBL/GenBank/DDBJ whole genome shotgun (WGS) entry which is preliminary data.</text>
</comment>